<gene>
    <name evidence="2" type="ORF">GMORB2_2281</name>
</gene>
<dbReference type="Proteomes" id="UP000749293">
    <property type="component" value="Unassembled WGS sequence"/>
</dbReference>
<evidence type="ECO:0000313" key="2">
    <source>
        <dbReference type="EMBL" id="KAF4121319.1"/>
    </source>
</evidence>
<dbReference type="OrthoDB" id="4581301at2759"/>
<reference evidence="2" key="1">
    <citation type="submission" date="2020-03" db="EMBL/GenBank/DDBJ databases">
        <title>Site-based positive gene gene selection in Geosmithia morbida across the United States reveals a broad range of putative effectors and factors for local host and environmental adapation.</title>
        <authorList>
            <person name="Onufrak A."/>
            <person name="Murdoch R.W."/>
            <person name="Gazis R."/>
            <person name="Huff M."/>
            <person name="Staton M."/>
            <person name="Klingeman W."/>
            <person name="Hadziabdic D."/>
        </authorList>
    </citation>
    <scope>NUCLEOTIDE SEQUENCE</scope>
    <source>
        <strain evidence="2">1262</strain>
    </source>
</reference>
<sequence>MRPLTPWRLPAASWQRHRVTVNGPCRGYHDSRQHVDGNGHVHHRHERTVKAFTRRTDGNGEVYYTVATKEEGKDMPKMPRLFEMPDIILDLDAETIENLDSRRVREYTAADEERLDGEWAVSPKHKAVKARMRQLSVMLDHSRSKARELDRDAAHPLHITEYDVLSVALRGFDGGNDTTGKARNSVLRKHPRPAQFVIRRFSNIYPKDDESPELPTAEPSHGNIPGYMRQLRVGNGIPSYAARDDERLMRWMMIRRDSLGSAEDGPRPSSVVLATAIREQKTERGGIAMIRRIVFGGIDRGCSLDDSVAIAIRDSCVRILDAFAGHRPPHYEVLALVNNLAARVPSITGGSDVAGCVLFGLRTRSLAGLGLVQQAASQLRERTIGGRRVGGGSSGMLAADVHASMGSWLEQLGGGENPALATRQGKKALFCILTGFGQASFATDTDRGTEATASDTCPARACSYRSIIKDHVRVQEPPGKSDLFARYVELLGRLGAVGTLRGEWAEVQQQEEEQQSARHGDKGSGGDDTNDRLGEGFRRAMAVASEMSGLTIPGDGVPEPGRGSDCLRRLAEEDYARIGQFKD</sequence>
<evidence type="ECO:0000313" key="3">
    <source>
        <dbReference type="Proteomes" id="UP000749293"/>
    </source>
</evidence>
<protein>
    <submittedName>
        <fullName evidence="2">Uncharacterized protein</fullName>
    </submittedName>
</protein>
<feature type="compositionally biased region" description="Basic and acidic residues" evidence="1">
    <location>
        <begin position="515"/>
        <end position="538"/>
    </location>
</feature>
<organism evidence="2 3">
    <name type="scientific">Geosmithia morbida</name>
    <dbReference type="NCBI Taxonomy" id="1094350"/>
    <lineage>
        <taxon>Eukaryota</taxon>
        <taxon>Fungi</taxon>
        <taxon>Dikarya</taxon>
        <taxon>Ascomycota</taxon>
        <taxon>Pezizomycotina</taxon>
        <taxon>Sordariomycetes</taxon>
        <taxon>Hypocreomycetidae</taxon>
        <taxon>Hypocreales</taxon>
        <taxon>Bionectriaceae</taxon>
        <taxon>Geosmithia</taxon>
    </lineage>
</organism>
<accession>A0A9P4YUM3</accession>
<dbReference type="GeneID" id="55968511"/>
<dbReference type="RefSeq" id="XP_035319971.1">
    <property type="nucleotide sequence ID" value="XM_035464261.1"/>
</dbReference>
<dbReference type="EMBL" id="JAANYQ010000013">
    <property type="protein sequence ID" value="KAF4121319.1"/>
    <property type="molecule type" value="Genomic_DNA"/>
</dbReference>
<proteinExistence type="predicted"/>
<comment type="caution">
    <text evidence="2">The sequence shown here is derived from an EMBL/GenBank/DDBJ whole genome shotgun (WGS) entry which is preliminary data.</text>
</comment>
<name>A0A9P4YUM3_9HYPO</name>
<keyword evidence="3" id="KW-1185">Reference proteome</keyword>
<dbReference type="AlphaFoldDB" id="A0A9P4YUM3"/>
<evidence type="ECO:0000256" key="1">
    <source>
        <dbReference type="SAM" id="MobiDB-lite"/>
    </source>
</evidence>
<feature type="region of interest" description="Disordered" evidence="1">
    <location>
        <begin position="506"/>
        <end position="565"/>
    </location>
</feature>